<dbReference type="RefSeq" id="WP_262433960.1">
    <property type="nucleotide sequence ID" value="NZ_JACRTF010000001.1"/>
</dbReference>
<evidence type="ECO:0000313" key="10">
    <source>
        <dbReference type="Proteomes" id="UP000651085"/>
    </source>
</evidence>
<keyword evidence="3 6" id="KW-0949">S-adenosyl-L-methionine</keyword>
<dbReference type="GO" id="GO:0009307">
    <property type="term" value="P:DNA restriction-modification system"/>
    <property type="evidence" value="ECO:0007669"/>
    <property type="project" value="UniProtKB-KW"/>
</dbReference>
<evidence type="ECO:0000256" key="5">
    <source>
        <dbReference type="ARBA" id="ARBA00047422"/>
    </source>
</evidence>
<name>A0A926EZH1_9BACT</name>
<dbReference type="Gene3D" id="3.90.120.10">
    <property type="entry name" value="DNA Methylase, subunit A, domain 2"/>
    <property type="match status" value="1"/>
</dbReference>
<keyword evidence="4" id="KW-0680">Restriction system</keyword>
<dbReference type="SUPFAM" id="SSF53335">
    <property type="entry name" value="S-adenosyl-L-methionine-dependent methyltransferases"/>
    <property type="match status" value="1"/>
</dbReference>
<reference evidence="9" key="1">
    <citation type="submission" date="2020-08" db="EMBL/GenBank/DDBJ databases">
        <title>Genome public.</title>
        <authorList>
            <person name="Liu C."/>
            <person name="Sun Q."/>
        </authorList>
    </citation>
    <scope>NUCLEOTIDE SEQUENCE</scope>
    <source>
        <strain evidence="9">N12</strain>
    </source>
</reference>
<evidence type="ECO:0000256" key="1">
    <source>
        <dbReference type="ARBA" id="ARBA00022603"/>
    </source>
</evidence>
<dbReference type="PANTHER" id="PTHR10629">
    <property type="entry name" value="CYTOSINE-SPECIFIC METHYLTRANSFERASE"/>
    <property type="match status" value="1"/>
</dbReference>
<dbReference type="GO" id="GO:0003886">
    <property type="term" value="F:DNA (cytosine-5-)-methyltransferase activity"/>
    <property type="evidence" value="ECO:0007669"/>
    <property type="project" value="UniProtKB-EC"/>
</dbReference>
<accession>A0A926EZH1</accession>
<dbReference type="InterPro" id="IPR050390">
    <property type="entry name" value="C5-Methyltransferase"/>
</dbReference>
<evidence type="ECO:0000256" key="4">
    <source>
        <dbReference type="ARBA" id="ARBA00022747"/>
    </source>
</evidence>
<feature type="active site" evidence="6">
    <location>
        <position position="127"/>
    </location>
</feature>
<comment type="catalytic activity">
    <reaction evidence="5 8">
        <text>a 2'-deoxycytidine in DNA + S-adenosyl-L-methionine = a 5-methyl-2'-deoxycytidine in DNA + S-adenosyl-L-homocysteine + H(+)</text>
        <dbReference type="Rhea" id="RHEA:13681"/>
        <dbReference type="Rhea" id="RHEA-COMP:11369"/>
        <dbReference type="Rhea" id="RHEA-COMP:11370"/>
        <dbReference type="ChEBI" id="CHEBI:15378"/>
        <dbReference type="ChEBI" id="CHEBI:57856"/>
        <dbReference type="ChEBI" id="CHEBI:59789"/>
        <dbReference type="ChEBI" id="CHEBI:85452"/>
        <dbReference type="ChEBI" id="CHEBI:85454"/>
        <dbReference type="EC" id="2.1.1.37"/>
    </reaction>
</comment>
<dbReference type="Gene3D" id="3.40.50.150">
    <property type="entry name" value="Vaccinia Virus protein VP39"/>
    <property type="match status" value="1"/>
</dbReference>
<evidence type="ECO:0000256" key="7">
    <source>
        <dbReference type="RuleBase" id="RU000416"/>
    </source>
</evidence>
<dbReference type="InterPro" id="IPR018117">
    <property type="entry name" value="C5_DNA_meth_AS"/>
</dbReference>
<comment type="caution">
    <text evidence="9">The sequence shown here is derived from an EMBL/GenBank/DDBJ whole genome shotgun (WGS) entry which is preliminary data.</text>
</comment>
<evidence type="ECO:0000256" key="8">
    <source>
        <dbReference type="RuleBase" id="RU000417"/>
    </source>
</evidence>
<dbReference type="EC" id="2.1.1.37" evidence="8"/>
<evidence type="ECO:0000256" key="2">
    <source>
        <dbReference type="ARBA" id="ARBA00022679"/>
    </source>
</evidence>
<dbReference type="PANTHER" id="PTHR10629:SF52">
    <property type="entry name" value="DNA (CYTOSINE-5)-METHYLTRANSFERASE 1"/>
    <property type="match status" value="1"/>
</dbReference>
<dbReference type="AlphaFoldDB" id="A0A926EZH1"/>
<dbReference type="GO" id="GO:0032259">
    <property type="term" value="P:methylation"/>
    <property type="evidence" value="ECO:0007669"/>
    <property type="project" value="UniProtKB-KW"/>
</dbReference>
<dbReference type="NCBIfam" id="TIGR00675">
    <property type="entry name" value="dcm"/>
    <property type="match status" value="1"/>
</dbReference>
<dbReference type="EMBL" id="JACRTF010000001">
    <property type="protein sequence ID" value="MBC8592788.1"/>
    <property type="molecule type" value="Genomic_DNA"/>
</dbReference>
<dbReference type="PROSITE" id="PS51679">
    <property type="entry name" value="SAM_MT_C5"/>
    <property type="match status" value="1"/>
</dbReference>
<keyword evidence="1 6" id="KW-0489">Methyltransferase</keyword>
<evidence type="ECO:0000256" key="3">
    <source>
        <dbReference type="ARBA" id="ARBA00022691"/>
    </source>
</evidence>
<evidence type="ECO:0000313" key="9">
    <source>
        <dbReference type="EMBL" id="MBC8592788.1"/>
    </source>
</evidence>
<dbReference type="Proteomes" id="UP000651085">
    <property type="component" value="Unassembled WGS sequence"/>
</dbReference>
<proteinExistence type="inferred from homology"/>
<dbReference type="GO" id="GO:0003677">
    <property type="term" value="F:DNA binding"/>
    <property type="evidence" value="ECO:0007669"/>
    <property type="project" value="TreeGrafter"/>
</dbReference>
<evidence type="ECO:0000256" key="6">
    <source>
        <dbReference type="PROSITE-ProRule" id="PRU01016"/>
    </source>
</evidence>
<protein>
    <recommendedName>
        <fullName evidence="8">Cytosine-specific methyltransferase</fullName>
        <ecNumber evidence="8">2.1.1.37</ecNumber>
    </recommendedName>
</protein>
<gene>
    <name evidence="9" type="primary">dcm</name>
    <name evidence="9" type="ORF">H8744_05885</name>
</gene>
<dbReference type="PRINTS" id="PR00105">
    <property type="entry name" value="C5METTRFRASE"/>
</dbReference>
<dbReference type="GO" id="GO:0044027">
    <property type="term" value="P:negative regulation of gene expression via chromosomal CpG island methylation"/>
    <property type="evidence" value="ECO:0007669"/>
    <property type="project" value="TreeGrafter"/>
</dbReference>
<organism evidence="9 10">
    <name type="scientific">Jilunia laotingensis</name>
    <dbReference type="NCBI Taxonomy" id="2763675"/>
    <lineage>
        <taxon>Bacteria</taxon>
        <taxon>Pseudomonadati</taxon>
        <taxon>Bacteroidota</taxon>
        <taxon>Bacteroidia</taxon>
        <taxon>Bacteroidales</taxon>
        <taxon>Bacteroidaceae</taxon>
        <taxon>Jilunia</taxon>
    </lineage>
</organism>
<dbReference type="Pfam" id="PF00145">
    <property type="entry name" value="DNA_methylase"/>
    <property type="match status" value="1"/>
</dbReference>
<dbReference type="PROSITE" id="PS00094">
    <property type="entry name" value="C5_MTASE_1"/>
    <property type="match status" value="1"/>
</dbReference>
<dbReference type="InterPro" id="IPR029063">
    <property type="entry name" value="SAM-dependent_MTases_sf"/>
</dbReference>
<keyword evidence="2 6" id="KW-0808">Transferase</keyword>
<dbReference type="InterPro" id="IPR001525">
    <property type="entry name" value="C5_MeTfrase"/>
</dbReference>
<keyword evidence="10" id="KW-1185">Reference proteome</keyword>
<sequence>MKEKQLRLFELEERNSYSLLCQKFANRDFLTPDEFGYHVRNWSRTKGIKINTLSLFSGAGGLDIGFEDVGFNIIESVEIEQKFVQTALLNQGKGKYYCNTKINCANIRDYSPNQNIKIDFIIGGPPCQSFSSAGRRVAGVRGINDDRGTLFQEYVRILKELQPRGFLFENVYGLLGAQGGDAIKQIVQAFKEVGYKLSYRVLDTADYGVPQHRERLIIVGLKDKYFKLPKPTHGPDSKDIPFFNAANALEGLTIEEKASQLGGKFGHLLKEIPPGLNYSFFTEKMGHPNPIFAWRSKFSDFLYKADPTTPIRTLKASGGQYTGPFHWCNRRFTISELKRLQTFPDDYEFVGNYAIGQKQIGNSVPPQFARILGLALLNQVFDIELPFDLKYLNDSDTLSFRKLKREKTNAYLIKAKEAITTIDVETTSIEKHIQYSADLKDNFEWVKVDRNGEYTIKIELEEEIWRINLRNKTQSRTPKIEINIYSQRNDTLFKKVKKIELTSNSYILKDYTALWKAFEDSLSEHNIKVDLVQFAGYYQYKNEIDYNIIFHKKPTQNKSMWKIISMLYEDTPIGKIEPIDFFTQYFHIEKNELLLFFRELKNIGFEIRNTKTNPEIKEDYYLIPYRFPTLNPLSIQLNKSL</sequence>
<comment type="similarity">
    <text evidence="6 7">Belongs to the class I-like SAM-binding methyltransferase superfamily. C5-methyltransferase family.</text>
</comment>